<evidence type="ECO:0000313" key="4">
    <source>
        <dbReference type="Proteomes" id="UP000539787"/>
    </source>
</evidence>
<comment type="caution">
    <text evidence="2">The sequence shown here is derived from an EMBL/GenBank/DDBJ whole genome shotgun (WGS) entry which is preliminary data.</text>
</comment>
<evidence type="ECO:0000313" key="2">
    <source>
        <dbReference type="EMBL" id="NZD66083.1"/>
    </source>
</evidence>
<dbReference type="EMBL" id="JACGBJ010000001">
    <property type="protein sequence ID" value="MBA5800431.1"/>
    <property type="molecule type" value="Genomic_DNA"/>
</dbReference>
<evidence type="ECO:0000313" key="3">
    <source>
        <dbReference type="Proteomes" id="UP000532162"/>
    </source>
</evidence>
<sequence length="100" mass="11396">MSFQQRKLWEAIKRTPDEWTLKGYGPCWVVALIGETVIYYNHFEHGFNRSPWSQFGVVDLYQSLQSGLDEAVQMQLDILNTGYHVGPWTSGPIAGEYPGS</sequence>
<dbReference type="AlphaFoldDB" id="A0A7Z0ZW38"/>
<dbReference type="EMBL" id="JACCPJ010000015">
    <property type="protein sequence ID" value="NZD66083.1"/>
    <property type="molecule type" value="Genomic_DNA"/>
</dbReference>
<keyword evidence="4" id="KW-1185">Reference proteome</keyword>
<gene>
    <name evidence="2" type="ORF">HX900_34040</name>
    <name evidence="1" type="ORF">HX902_02095</name>
</gene>
<protein>
    <submittedName>
        <fullName evidence="2">Uncharacterized protein</fullName>
    </submittedName>
</protein>
<accession>A0A7Z0ZW38</accession>
<dbReference type="Proteomes" id="UP000532162">
    <property type="component" value="Unassembled WGS sequence"/>
</dbReference>
<name>A0A7Z0ZW38_9HYPH</name>
<evidence type="ECO:0000313" key="1">
    <source>
        <dbReference type="EMBL" id="MBA5800431.1"/>
    </source>
</evidence>
<dbReference type="Proteomes" id="UP000539787">
    <property type="component" value="Unassembled WGS sequence"/>
</dbReference>
<reference evidence="3 4" key="1">
    <citation type="submission" date="2020-07" db="EMBL/GenBank/DDBJ databases">
        <authorList>
            <person name="Sun Q."/>
        </authorList>
    </citation>
    <scope>NUCLEOTIDE SEQUENCE [LARGE SCALE GENOMIC DNA]</scope>
    <source>
        <strain evidence="2 3">WYCCWR 11290</strain>
        <strain evidence="1 4">WYCCWR 11317</strain>
    </source>
</reference>
<organism evidence="2 3">
    <name type="scientific">Rhizobium changzhiense</name>
    <dbReference type="NCBI Taxonomy" id="2692317"/>
    <lineage>
        <taxon>Bacteria</taxon>
        <taxon>Pseudomonadati</taxon>
        <taxon>Pseudomonadota</taxon>
        <taxon>Alphaproteobacteria</taxon>
        <taxon>Hyphomicrobiales</taxon>
        <taxon>Rhizobiaceae</taxon>
        <taxon>Rhizobium/Agrobacterium group</taxon>
        <taxon>Rhizobium</taxon>
    </lineage>
</organism>
<proteinExistence type="predicted"/>